<dbReference type="EMBL" id="QEAP01000010">
    <property type="protein sequence ID" value="TPX78070.1"/>
    <property type="molecule type" value="Genomic_DNA"/>
</dbReference>
<reference evidence="5 6" key="1">
    <citation type="journal article" date="2019" name="Sci. Rep.">
        <title>Comparative genomics of chytrid fungi reveal insights into the obligate biotrophic and pathogenic lifestyle of Synchytrium endobioticum.</title>
        <authorList>
            <person name="van de Vossenberg B.T.L.H."/>
            <person name="Warris S."/>
            <person name="Nguyen H.D.T."/>
            <person name="van Gent-Pelzer M.P.E."/>
            <person name="Joly D.L."/>
            <person name="van de Geest H.C."/>
            <person name="Bonants P.J.M."/>
            <person name="Smith D.S."/>
            <person name="Levesque C.A."/>
            <person name="van der Lee T.A.J."/>
        </authorList>
    </citation>
    <scope>NUCLEOTIDE SEQUENCE [LARGE SCALE GENOMIC DNA]</scope>
    <source>
        <strain evidence="5 6">CBS 675.73</strain>
    </source>
</reference>
<evidence type="ECO:0000256" key="1">
    <source>
        <dbReference type="ARBA" id="ARBA00022700"/>
    </source>
</evidence>
<evidence type="ECO:0000259" key="4">
    <source>
        <dbReference type="PROSITE" id="PS50186"/>
    </source>
</evidence>
<dbReference type="PROSITE" id="PS50132">
    <property type="entry name" value="RGS"/>
    <property type="match status" value="1"/>
</dbReference>
<accession>A0A507FQU1</accession>
<dbReference type="Pfam" id="PF00610">
    <property type="entry name" value="DEP"/>
    <property type="match status" value="1"/>
</dbReference>
<dbReference type="AlphaFoldDB" id="A0A507FQU1"/>
<dbReference type="InterPro" id="IPR036305">
    <property type="entry name" value="RGS_sf"/>
</dbReference>
<dbReference type="Proteomes" id="UP000320333">
    <property type="component" value="Unassembled WGS sequence"/>
</dbReference>
<dbReference type="GO" id="GO:0035556">
    <property type="term" value="P:intracellular signal transduction"/>
    <property type="evidence" value="ECO:0007669"/>
    <property type="project" value="InterPro"/>
</dbReference>
<dbReference type="CDD" id="cd04371">
    <property type="entry name" value="DEP"/>
    <property type="match status" value="1"/>
</dbReference>
<dbReference type="InterPro" id="IPR000591">
    <property type="entry name" value="DEP_dom"/>
</dbReference>
<dbReference type="Gene3D" id="1.10.167.10">
    <property type="entry name" value="Regulator of G-protein Signalling 4, domain 2"/>
    <property type="match status" value="1"/>
</dbReference>
<gene>
    <name evidence="5" type="ORF">CcCBS67573_g00688</name>
</gene>
<dbReference type="PROSITE" id="PS50186">
    <property type="entry name" value="DEP"/>
    <property type="match status" value="1"/>
</dbReference>
<feature type="domain" description="RGS" evidence="3">
    <location>
        <begin position="685"/>
        <end position="877"/>
    </location>
</feature>
<evidence type="ECO:0000313" key="6">
    <source>
        <dbReference type="Proteomes" id="UP000320333"/>
    </source>
</evidence>
<protein>
    <submittedName>
        <fullName evidence="5">Uncharacterized protein</fullName>
    </submittedName>
</protein>
<evidence type="ECO:0000313" key="5">
    <source>
        <dbReference type="EMBL" id="TPX78070.1"/>
    </source>
</evidence>
<dbReference type="SMART" id="SM00049">
    <property type="entry name" value="DEP"/>
    <property type="match status" value="1"/>
</dbReference>
<dbReference type="Gene3D" id="1.10.10.10">
    <property type="entry name" value="Winged helix-like DNA-binding domain superfamily/Winged helix DNA-binding domain"/>
    <property type="match status" value="1"/>
</dbReference>
<feature type="compositionally biased region" description="Basic and acidic residues" evidence="2">
    <location>
        <begin position="508"/>
        <end position="517"/>
    </location>
</feature>
<feature type="domain" description="DEP" evidence="4">
    <location>
        <begin position="379"/>
        <end position="479"/>
    </location>
</feature>
<dbReference type="GO" id="GO:0009968">
    <property type="term" value="P:negative regulation of signal transduction"/>
    <property type="evidence" value="ECO:0007669"/>
    <property type="project" value="UniProtKB-KW"/>
</dbReference>
<feature type="compositionally biased region" description="Basic and acidic residues" evidence="2">
    <location>
        <begin position="533"/>
        <end position="550"/>
    </location>
</feature>
<dbReference type="InterPro" id="IPR016137">
    <property type="entry name" value="RGS"/>
</dbReference>
<keyword evidence="6" id="KW-1185">Reference proteome</keyword>
<dbReference type="InterPro" id="IPR044926">
    <property type="entry name" value="RGS_subdomain_2"/>
</dbReference>
<dbReference type="SUPFAM" id="SSF48097">
    <property type="entry name" value="Regulator of G-protein signaling, RGS"/>
    <property type="match status" value="1"/>
</dbReference>
<dbReference type="PANTHER" id="PTHR10845:SF192">
    <property type="entry name" value="DOUBLE HIT, ISOFORM B"/>
    <property type="match status" value="1"/>
</dbReference>
<dbReference type="InterPro" id="IPR036388">
    <property type="entry name" value="WH-like_DNA-bd_sf"/>
</dbReference>
<feature type="region of interest" description="Disordered" evidence="2">
    <location>
        <begin position="507"/>
        <end position="565"/>
    </location>
</feature>
<name>A0A507FQU1_9FUNG</name>
<dbReference type="PANTHER" id="PTHR10845">
    <property type="entry name" value="REGULATOR OF G PROTEIN SIGNALING"/>
    <property type="match status" value="1"/>
</dbReference>
<dbReference type="STRING" id="246404.A0A507FQU1"/>
<keyword evidence="1" id="KW-0734">Signal transduction inhibitor</keyword>
<dbReference type="InterPro" id="IPR036390">
    <property type="entry name" value="WH_DNA-bd_sf"/>
</dbReference>
<sequence>MAPPSNEAIKTTVLRILESHGVRSQFEHLLSSKLPDAPKSKDGPASLSPIWSIEIIPKEGICTFSKPLIIATEASHECRVVRLAHSWADVWDVTYDPLYEYVIAPAGDWVPVNVYSTNQGGFKIFESTKDVEEAIEFSHAWANTLEERGYADVRQAQPNSAPQMPTSGGHNVSNNDPLEDPFDTRALLQPPLKRRAMTHAHDHKLTPFYLFAKLMECIPADDIRHHFKVYPRSFRGETAIAAMVDSLGFARSEAEECMGGVLYAQLIINADKPREQELKPRHIYCVSVKGALVLRDVKAKRLLAESPQTVYSNPRFSASTNILYVDRDMDGNLALPEATLNVLFRYALGDRQPNLTRFENPATIFCEGMPETAEAEGSGSNGLTTIWPLFLRDRVVRLKGYTHAFTGTGLVDWVLRCSSVVSRVEAMAVASAFVDAGWIVNVNSEDASSPAPSPTLPGTAFTGVIQIRDTTKSVYQPSLTGVKLLGWDLTMDTPSVTSAVQGFFRAKKTGEPEERPSSRASITNGTPGGRESILNDDRGDGQSRKSDADSGKPPGSKSMTHLDVDSAADGDFHGWESCHTNLISMDGTKAASRSKTTSIAPTSPHTANGSMSAGTSIGQVTIDELSANKIISKIISAARPKAVAIKKAAAAQYSQANLPEMLPMDPSIPRDPLVVQLKEKTHTLRLVQILETQLLCEQFRKYNHFMYSQENFGFWSEADAFRRLYSSENAVIVPGQPILYKEDAAEVSKPVPPFPQLVAHAMAIYLKYIVDEAPYEVNVGSLRKKTITAAVTCEELLPFFELVNPECIVSDALIDPATVLLPGTEAMLTGRLAGSDGTVSKTMTASLLDVAENHIFALMATDSVPKFLKTTAYHDTMLECIKSGALKRFDDDEGKAEIAPDLAKFAADKRHSSLFQPAKQTELDA</sequence>
<dbReference type="SUPFAM" id="SSF46785">
    <property type="entry name" value="Winged helix' DNA-binding domain"/>
    <property type="match status" value="1"/>
</dbReference>
<organism evidence="5 6">
    <name type="scientific">Chytriomyces confervae</name>
    <dbReference type="NCBI Taxonomy" id="246404"/>
    <lineage>
        <taxon>Eukaryota</taxon>
        <taxon>Fungi</taxon>
        <taxon>Fungi incertae sedis</taxon>
        <taxon>Chytridiomycota</taxon>
        <taxon>Chytridiomycota incertae sedis</taxon>
        <taxon>Chytridiomycetes</taxon>
        <taxon>Chytridiales</taxon>
        <taxon>Chytriomycetaceae</taxon>
        <taxon>Chytriomyces</taxon>
    </lineage>
</organism>
<evidence type="ECO:0000259" key="3">
    <source>
        <dbReference type="PROSITE" id="PS50132"/>
    </source>
</evidence>
<dbReference type="SMART" id="SM00315">
    <property type="entry name" value="RGS"/>
    <property type="match status" value="1"/>
</dbReference>
<proteinExistence type="predicted"/>
<dbReference type="OrthoDB" id="196547at2759"/>
<comment type="caution">
    <text evidence="5">The sequence shown here is derived from an EMBL/GenBank/DDBJ whole genome shotgun (WGS) entry which is preliminary data.</text>
</comment>
<evidence type="ECO:0000256" key="2">
    <source>
        <dbReference type="SAM" id="MobiDB-lite"/>
    </source>
</evidence>